<feature type="transmembrane region" description="Helical" evidence="1">
    <location>
        <begin position="6"/>
        <end position="24"/>
    </location>
</feature>
<evidence type="ECO:0000256" key="1">
    <source>
        <dbReference type="SAM" id="Phobius"/>
    </source>
</evidence>
<keyword evidence="1" id="KW-0812">Transmembrane</keyword>
<keyword evidence="1" id="KW-1133">Transmembrane helix</keyword>
<dbReference type="EMBL" id="LR797201">
    <property type="protein sequence ID" value="CAB4194140.1"/>
    <property type="molecule type" value="Genomic_DNA"/>
</dbReference>
<gene>
    <name evidence="3" type="ORF">UFOVP1042_22</name>
    <name evidence="4" type="ORF">UFOVP1262_17</name>
    <name evidence="2" type="ORF">UFOVP863_2</name>
</gene>
<name>A0A6J5P6R2_9CAUD</name>
<proteinExistence type="predicted"/>
<protein>
    <submittedName>
        <fullName evidence="2">Uncharacterized protein</fullName>
    </submittedName>
</protein>
<sequence>MNLDLYLTLVMAAFLLIGIAAGYGHGFKQGKEEGYQLGRSVARHTFWSE</sequence>
<organism evidence="2">
    <name type="scientific">uncultured Caudovirales phage</name>
    <dbReference type="NCBI Taxonomy" id="2100421"/>
    <lineage>
        <taxon>Viruses</taxon>
        <taxon>Duplodnaviria</taxon>
        <taxon>Heunggongvirae</taxon>
        <taxon>Uroviricota</taxon>
        <taxon>Caudoviricetes</taxon>
        <taxon>Peduoviridae</taxon>
        <taxon>Maltschvirus</taxon>
        <taxon>Maltschvirus maltsch</taxon>
    </lineage>
</organism>
<dbReference type="EMBL" id="LR796999">
    <property type="protein sequence ID" value="CAB4180380.1"/>
    <property type="molecule type" value="Genomic_DNA"/>
</dbReference>
<evidence type="ECO:0000313" key="3">
    <source>
        <dbReference type="EMBL" id="CAB4180380.1"/>
    </source>
</evidence>
<keyword evidence="1" id="KW-0472">Membrane</keyword>
<reference evidence="2" key="1">
    <citation type="submission" date="2020-04" db="EMBL/GenBank/DDBJ databases">
        <authorList>
            <person name="Chiriac C."/>
            <person name="Salcher M."/>
            <person name="Ghai R."/>
            <person name="Kavagutti S V."/>
        </authorList>
    </citation>
    <scope>NUCLEOTIDE SEQUENCE</scope>
</reference>
<accession>A0A6J5P6R2</accession>
<evidence type="ECO:0000313" key="2">
    <source>
        <dbReference type="EMBL" id="CAB4167183.1"/>
    </source>
</evidence>
<evidence type="ECO:0000313" key="4">
    <source>
        <dbReference type="EMBL" id="CAB4194140.1"/>
    </source>
</evidence>
<dbReference type="EMBL" id="LR796801">
    <property type="protein sequence ID" value="CAB4167183.1"/>
    <property type="molecule type" value="Genomic_DNA"/>
</dbReference>